<gene>
    <name evidence="12" type="ORF">LOD99_1401</name>
</gene>
<dbReference type="InterPro" id="IPR020841">
    <property type="entry name" value="PKS_Beta-ketoAc_synthase_dom"/>
</dbReference>
<keyword evidence="5" id="KW-0443">Lipid metabolism</keyword>
<evidence type="ECO:0000256" key="7">
    <source>
        <dbReference type="ARBA" id="ARBA00023315"/>
    </source>
</evidence>
<keyword evidence="4" id="KW-0276">Fatty acid metabolism</keyword>
<dbReference type="InterPro" id="IPR017568">
    <property type="entry name" value="3-oxoacyl-ACP_synth-2"/>
</dbReference>
<proteinExistence type="inferred from homology"/>
<evidence type="ECO:0000256" key="8">
    <source>
        <dbReference type="PIRNR" id="PIRNR000447"/>
    </source>
</evidence>
<dbReference type="InterPro" id="IPR016039">
    <property type="entry name" value="Thiolase-like"/>
</dbReference>
<evidence type="ECO:0000256" key="1">
    <source>
        <dbReference type="ARBA" id="ARBA00008467"/>
    </source>
</evidence>
<keyword evidence="6 8" id="KW-0275">Fatty acid biosynthesis</keyword>
<dbReference type="InterPro" id="IPR018201">
    <property type="entry name" value="Ketoacyl_synth_AS"/>
</dbReference>
<dbReference type="PANTHER" id="PTHR11712:SF336">
    <property type="entry name" value="3-OXOACYL-[ACYL-CARRIER-PROTEIN] SYNTHASE, MITOCHONDRIAL"/>
    <property type="match status" value="1"/>
</dbReference>
<dbReference type="FunFam" id="3.40.47.10:FF:000018">
    <property type="entry name" value="3-oxoacyl-[acyl-carrier-protein] synthase 2"/>
    <property type="match status" value="1"/>
</dbReference>
<dbReference type="SMART" id="SM00825">
    <property type="entry name" value="PKS_KS"/>
    <property type="match status" value="1"/>
</dbReference>
<name>A0AAV7K8N1_9METZ</name>
<sequence length="422" mass="44668">MRRVVVTGLGAVTPLGDNVYSTWRSLLAGKCGIVSFVMKGFESIPSKVAGIVSTGFDENRFANSSEKRYLTRGAILALAAAHEAVSDASLDPTNSTCDPSRMGVSVSSSVDYQEIYKTGAELYTKGYKRVSPFFVPKILTNTVAGVLSERYGLLGPNHSVVTACTTGLHAIGDAASMVSRGVCDVMLAGAGDSTLHPIGLAGFSQCRALSRHFNDSPAEASRPFDSKRDGFVMSEGAGIVILESLDHAIKRGVEKIYAEIIGYGMSSDAFHITSPSPEGIGAINSMKNALSNANLLPNRVGYVNAHATSTPIGDKIENEAIKNVFGEHAYKLNISSTKGATGHLVTAAGVVEAIFCCLAVVNGLIPPTINLHEKESEFDLNYTPHALQHWPNIGFKDRIAITNSFGFGGTNASVILKSYPSS</sequence>
<dbReference type="PIRSF" id="PIRSF000447">
    <property type="entry name" value="KAS_II"/>
    <property type="match status" value="1"/>
</dbReference>
<keyword evidence="13" id="KW-1185">Reference proteome</keyword>
<organism evidence="12 13">
    <name type="scientific">Oopsacas minuta</name>
    <dbReference type="NCBI Taxonomy" id="111878"/>
    <lineage>
        <taxon>Eukaryota</taxon>
        <taxon>Metazoa</taxon>
        <taxon>Porifera</taxon>
        <taxon>Hexactinellida</taxon>
        <taxon>Hexasterophora</taxon>
        <taxon>Lyssacinosida</taxon>
        <taxon>Leucopsacidae</taxon>
        <taxon>Oopsacas</taxon>
    </lineage>
</organism>
<protein>
    <recommendedName>
        <fullName evidence="8">3-oxoacyl-[acyl-carrier-protein] synthase</fullName>
    </recommendedName>
</protein>
<dbReference type="EMBL" id="JAKMXF010000144">
    <property type="protein sequence ID" value="KAI6656606.1"/>
    <property type="molecule type" value="Genomic_DNA"/>
</dbReference>
<dbReference type="NCBIfam" id="NF005589">
    <property type="entry name" value="PRK07314.1"/>
    <property type="match status" value="1"/>
</dbReference>
<dbReference type="SUPFAM" id="SSF53901">
    <property type="entry name" value="Thiolase-like"/>
    <property type="match status" value="2"/>
</dbReference>
<dbReference type="InterPro" id="IPR014031">
    <property type="entry name" value="Ketoacyl_synth_C"/>
</dbReference>
<evidence type="ECO:0000256" key="6">
    <source>
        <dbReference type="ARBA" id="ARBA00023160"/>
    </source>
</evidence>
<comment type="similarity">
    <text evidence="1 8 10">Belongs to the thiolase-like superfamily. Beta-ketoacyl-ACP synthases family.</text>
</comment>
<dbReference type="CDD" id="cd00834">
    <property type="entry name" value="KAS_I_II"/>
    <property type="match status" value="1"/>
</dbReference>
<dbReference type="PROSITE" id="PS00606">
    <property type="entry name" value="KS3_1"/>
    <property type="match status" value="1"/>
</dbReference>
<dbReference type="FunFam" id="3.40.47.10:FF:000015">
    <property type="entry name" value="3-oxoacyl-[acyl-carrier-protein] synthase, mitochondrial"/>
    <property type="match status" value="1"/>
</dbReference>
<evidence type="ECO:0000256" key="3">
    <source>
        <dbReference type="ARBA" id="ARBA00022679"/>
    </source>
</evidence>
<dbReference type="Pfam" id="PF02801">
    <property type="entry name" value="Ketoacyl-synt_C"/>
    <property type="match status" value="1"/>
</dbReference>
<dbReference type="GO" id="GO:0005739">
    <property type="term" value="C:mitochondrion"/>
    <property type="evidence" value="ECO:0007669"/>
    <property type="project" value="TreeGrafter"/>
</dbReference>
<feature type="domain" description="Ketosynthase family 3 (KS3)" evidence="11">
    <location>
        <begin position="1"/>
        <end position="418"/>
    </location>
</feature>
<keyword evidence="2 8" id="KW-0444">Lipid biosynthesis</keyword>
<dbReference type="PROSITE" id="PS52004">
    <property type="entry name" value="KS3_2"/>
    <property type="match status" value="1"/>
</dbReference>
<dbReference type="GO" id="GO:0004315">
    <property type="term" value="F:3-oxoacyl-[acyl-carrier-protein] synthase activity"/>
    <property type="evidence" value="ECO:0007669"/>
    <property type="project" value="InterPro"/>
</dbReference>
<accession>A0AAV7K8N1</accession>
<evidence type="ECO:0000259" key="11">
    <source>
        <dbReference type="PROSITE" id="PS52004"/>
    </source>
</evidence>
<evidence type="ECO:0000256" key="2">
    <source>
        <dbReference type="ARBA" id="ARBA00022516"/>
    </source>
</evidence>
<feature type="active site" description="For beta-ketoacyl synthase activity" evidence="9">
    <location>
        <position position="164"/>
    </location>
</feature>
<dbReference type="InterPro" id="IPR000794">
    <property type="entry name" value="Beta-ketoacyl_synthase"/>
</dbReference>
<dbReference type="NCBIfam" id="TIGR03150">
    <property type="entry name" value="fabF"/>
    <property type="match status" value="1"/>
</dbReference>
<evidence type="ECO:0000313" key="13">
    <source>
        <dbReference type="Proteomes" id="UP001165289"/>
    </source>
</evidence>
<reference evidence="12 13" key="1">
    <citation type="journal article" date="2023" name="BMC Biol.">
        <title>The compact genome of the sponge Oopsacas minuta (Hexactinellida) is lacking key metazoan core genes.</title>
        <authorList>
            <person name="Santini S."/>
            <person name="Schenkelaars Q."/>
            <person name="Jourda C."/>
            <person name="Duchesne M."/>
            <person name="Belahbib H."/>
            <person name="Rocher C."/>
            <person name="Selva M."/>
            <person name="Riesgo A."/>
            <person name="Vervoort M."/>
            <person name="Leys S.P."/>
            <person name="Kodjabachian L."/>
            <person name="Le Bivic A."/>
            <person name="Borchiellini C."/>
            <person name="Claverie J.M."/>
            <person name="Renard E."/>
        </authorList>
    </citation>
    <scope>NUCLEOTIDE SEQUENCE [LARGE SCALE GENOMIC DNA]</scope>
    <source>
        <strain evidence="12">SPO-2</strain>
    </source>
</reference>
<dbReference type="InterPro" id="IPR014030">
    <property type="entry name" value="Ketoacyl_synth_N"/>
</dbReference>
<evidence type="ECO:0000256" key="5">
    <source>
        <dbReference type="ARBA" id="ARBA00023098"/>
    </source>
</evidence>
<dbReference type="Proteomes" id="UP001165289">
    <property type="component" value="Unassembled WGS sequence"/>
</dbReference>
<evidence type="ECO:0000256" key="4">
    <source>
        <dbReference type="ARBA" id="ARBA00022832"/>
    </source>
</evidence>
<dbReference type="PANTHER" id="PTHR11712">
    <property type="entry name" value="POLYKETIDE SYNTHASE-RELATED"/>
    <property type="match status" value="1"/>
</dbReference>
<dbReference type="Pfam" id="PF00109">
    <property type="entry name" value="ketoacyl-synt"/>
    <property type="match status" value="1"/>
</dbReference>
<keyword evidence="7" id="KW-0012">Acyltransferase</keyword>
<evidence type="ECO:0000313" key="12">
    <source>
        <dbReference type="EMBL" id="KAI6656606.1"/>
    </source>
</evidence>
<dbReference type="GO" id="GO:0006633">
    <property type="term" value="P:fatty acid biosynthetic process"/>
    <property type="evidence" value="ECO:0007669"/>
    <property type="project" value="UniProtKB-KW"/>
</dbReference>
<keyword evidence="3 8" id="KW-0808">Transferase</keyword>
<comment type="caution">
    <text evidence="12">The sequence shown here is derived from an EMBL/GenBank/DDBJ whole genome shotgun (WGS) entry which is preliminary data.</text>
</comment>
<evidence type="ECO:0000256" key="10">
    <source>
        <dbReference type="RuleBase" id="RU003694"/>
    </source>
</evidence>
<dbReference type="AlphaFoldDB" id="A0AAV7K8N1"/>
<dbReference type="Gene3D" id="3.40.47.10">
    <property type="match status" value="1"/>
</dbReference>
<evidence type="ECO:0000256" key="9">
    <source>
        <dbReference type="PIRSR" id="PIRSR000447-1"/>
    </source>
</evidence>